<comment type="caution">
    <text evidence="10">The sequence shown here is derived from an EMBL/GenBank/DDBJ whole genome shotgun (WGS) entry which is preliminary data.</text>
</comment>
<name>A0A8J6HFC9_TENMO</name>
<dbReference type="Gene3D" id="3.40.720.10">
    <property type="entry name" value="Alkaline Phosphatase, subunit A"/>
    <property type="match status" value="1"/>
</dbReference>
<keyword evidence="3" id="KW-0479">Metal-binding</keyword>
<protein>
    <recommendedName>
        <fullName evidence="9">Sulfatase N-terminal domain-containing protein</fullName>
    </recommendedName>
</protein>
<sequence>MEGRPYTTNSYRRRKHLFKQLSPIATREALHEMQICILVLVFARLGATLKPDVLLLVVDDLKPALGVYGDRNARTPNIDNLASKSFVFTNAFAQQALCAPSRNSLLTSRRPDSLHLYDFYSYWRDSVGNFTTLPQLLKENGYYTQSVGKIFHPGISSNFTDDALYSWSGKPFHPKTDAYKESKVCVNSDGQLARNLICPVIVKSQPGGTLPDLESLVAASEFLDNKDKITGGKPYFLGVGFHKPHVPLKFPVEYLDLHPRDEVVLPTNRWRPPLLPPVAWNPWLDVKTRDDIRRLNLSFPFGVMPDNVTTEIIRSYNAATSYIDDLIGRLLKKVDLNSTVVVLTSDHGWSRGEHGEFSKFSNFDVSTRVPLLIHVPGLSRAEVIVHQLVELVDLFPTLVDLTQAASALEICARDGHNSKLCTEGRSLVPILVANERKQVSTGKRAVFSQYPRPGAFPTQTPDSDRPRLKDISVMGYSIRTPRYRYTEWIKFNHTSFMADWTTVYGKELYDHLIDPQENMNLASREEMSEDRRKMNRPSTGTVPKIKCRNNTSYVNERDSPRSWTNNLAADFHRLNLSDYLRNSRRNLPPHCGMNAATVDEQRHLNPTVNGTVTPNTSSSTSRRNSSGTVPKCDNITKYPDKRQIEDKLSQIREYLQITTSLMSSMKNTDDQLGDAAERNNLAQMINDLKDSETKLVNILESIGEDGAEAGDRNEQTDRNDNYSEGDKVDHTNREMELLRDQQMTLLSLQQKAENKLKDARQIQEKLMMAQCEYVPESSRSCGTPSVADNVNNTTTQRDKNLTSVQDFDAAIRELEERTKRLNEPRGSNSNLQDKLLAEVDSLQNQIVNLHNVNDDRNQLIQVLDNRDSELRAQHVELQSKLSELQTKKMQIDQLVAQLQNLEDVDDDDVGVQVRRIVTMKDQLSKTRTAVWRSRKRPATSAPKQRISYKRTWRRGGRRCRCSTRATSATTIRGRSTNRSTRTR</sequence>
<dbReference type="EMBL" id="JABDTM020025073">
    <property type="protein sequence ID" value="KAH0813645.1"/>
    <property type="molecule type" value="Genomic_DNA"/>
</dbReference>
<dbReference type="Proteomes" id="UP000719412">
    <property type="component" value="Unassembled WGS sequence"/>
</dbReference>
<feature type="coiled-coil region" evidence="7">
    <location>
        <begin position="832"/>
        <end position="904"/>
    </location>
</feature>
<evidence type="ECO:0000256" key="2">
    <source>
        <dbReference type="ARBA" id="ARBA00008779"/>
    </source>
</evidence>
<dbReference type="PANTHER" id="PTHR45953">
    <property type="entry name" value="IDURONATE 2-SULFATASE"/>
    <property type="match status" value="1"/>
</dbReference>
<evidence type="ECO:0000256" key="5">
    <source>
        <dbReference type="ARBA" id="ARBA00022801"/>
    </source>
</evidence>
<reference evidence="10" key="2">
    <citation type="submission" date="2021-08" db="EMBL/GenBank/DDBJ databases">
        <authorList>
            <person name="Eriksson T."/>
        </authorList>
    </citation>
    <scope>NUCLEOTIDE SEQUENCE</scope>
    <source>
        <strain evidence="10">Stoneville</strain>
        <tissue evidence="10">Whole head</tissue>
    </source>
</reference>
<keyword evidence="7" id="KW-0175">Coiled coil</keyword>
<feature type="compositionally biased region" description="Low complexity" evidence="8">
    <location>
        <begin position="605"/>
        <end position="628"/>
    </location>
</feature>
<evidence type="ECO:0000256" key="7">
    <source>
        <dbReference type="SAM" id="Coils"/>
    </source>
</evidence>
<keyword evidence="4" id="KW-0732">Signal</keyword>
<dbReference type="InterPro" id="IPR017850">
    <property type="entry name" value="Alkaline_phosphatase_core_sf"/>
</dbReference>
<dbReference type="InterPro" id="IPR035874">
    <property type="entry name" value="IDS"/>
</dbReference>
<evidence type="ECO:0000256" key="6">
    <source>
        <dbReference type="ARBA" id="ARBA00022837"/>
    </source>
</evidence>
<organism evidence="10 11">
    <name type="scientific">Tenebrio molitor</name>
    <name type="common">Yellow mealworm beetle</name>
    <dbReference type="NCBI Taxonomy" id="7067"/>
    <lineage>
        <taxon>Eukaryota</taxon>
        <taxon>Metazoa</taxon>
        <taxon>Ecdysozoa</taxon>
        <taxon>Arthropoda</taxon>
        <taxon>Hexapoda</taxon>
        <taxon>Insecta</taxon>
        <taxon>Pterygota</taxon>
        <taxon>Neoptera</taxon>
        <taxon>Endopterygota</taxon>
        <taxon>Coleoptera</taxon>
        <taxon>Polyphaga</taxon>
        <taxon>Cucujiformia</taxon>
        <taxon>Tenebrionidae</taxon>
        <taxon>Tenebrio</taxon>
    </lineage>
</organism>
<feature type="region of interest" description="Disordered" evidence="8">
    <location>
        <begin position="525"/>
        <end position="546"/>
    </location>
</feature>
<keyword evidence="11" id="KW-1185">Reference proteome</keyword>
<dbReference type="InterPro" id="IPR000917">
    <property type="entry name" value="Sulfatase_N"/>
</dbReference>
<evidence type="ECO:0000313" key="11">
    <source>
        <dbReference type="Proteomes" id="UP000719412"/>
    </source>
</evidence>
<proteinExistence type="inferred from homology"/>
<keyword evidence="6" id="KW-0106">Calcium</keyword>
<comment type="similarity">
    <text evidence="2">Belongs to the sulfatase family.</text>
</comment>
<dbReference type="GO" id="GO:0004423">
    <property type="term" value="F:iduronate-2-sulfatase activity"/>
    <property type="evidence" value="ECO:0007669"/>
    <property type="project" value="InterPro"/>
</dbReference>
<keyword evidence="5" id="KW-0378">Hydrolase</keyword>
<dbReference type="SUPFAM" id="SSF53649">
    <property type="entry name" value="Alkaline phosphatase-like"/>
    <property type="match status" value="1"/>
</dbReference>
<evidence type="ECO:0000256" key="4">
    <source>
        <dbReference type="ARBA" id="ARBA00022729"/>
    </source>
</evidence>
<evidence type="ECO:0000256" key="3">
    <source>
        <dbReference type="ARBA" id="ARBA00022723"/>
    </source>
</evidence>
<dbReference type="GO" id="GO:0005737">
    <property type="term" value="C:cytoplasm"/>
    <property type="evidence" value="ECO:0007669"/>
    <property type="project" value="TreeGrafter"/>
</dbReference>
<dbReference type="Pfam" id="PF00884">
    <property type="entry name" value="Sulfatase"/>
    <property type="match status" value="1"/>
</dbReference>
<evidence type="ECO:0000256" key="1">
    <source>
        <dbReference type="ARBA" id="ARBA00001913"/>
    </source>
</evidence>
<feature type="coiled-coil region" evidence="7">
    <location>
        <begin position="745"/>
        <end position="772"/>
    </location>
</feature>
<dbReference type="PANTHER" id="PTHR45953:SF1">
    <property type="entry name" value="IDURONATE 2-SULFATASE"/>
    <property type="match status" value="1"/>
</dbReference>
<feature type="compositionally biased region" description="Low complexity" evidence="8">
    <location>
        <begin position="962"/>
        <end position="983"/>
    </location>
</feature>
<evidence type="ECO:0000259" key="9">
    <source>
        <dbReference type="Pfam" id="PF00884"/>
    </source>
</evidence>
<dbReference type="CDD" id="cd16030">
    <property type="entry name" value="iduronate-2-sulfatase"/>
    <property type="match status" value="1"/>
</dbReference>
<reference evidence="10" key="1">
    <citation type="journal article" date="2020" name="J Insects Food Feed">
        <title>The yellow mealworm (Tenebrio molitor) genome: a resource for the emerging insects as food and feed industry.</title>
        <authorList>
            <person name="Eriksson T."/>
            <person name="Andere A."/>
            <person name="Kelstrup H."/>
            <person name="Emery V."/>
            <person name="Picard C."/>
        </authorList>
    </citation>
    <scope>NUCLEOTIDE SEQUENCE</scope>
    <source>
        <strain evidence="10">Stoneville</strain>
        <tissue evidence="10">Whole head</tissue>
    </source>
</reference>
<evidence type="ECO:0000313" key="10">
    <source>
        <dbReference type="EMBL" id="KAH0813645.1"/>
    </source>
</evidence>
<feature type="region of interest" description="Disordered" evidence="8">
    <location>
        <begin position="928"/>
        <end position="983"/>
    </location>
</feature>
<dbReference type="PROSITE" id="PS00149">
    <property type="entry name" value="SULFATASE_2"/>
    <property type="match status" value="1"/>
</dbReference>
<comment type="cofactor">
    <cofactor evidence="1">
        <name>Ca(2+)</name>
        <dbReference type="ChEBI" id="CHEBI:29108"/>
    </cofactor>
</comment>
<feature type="region of interest" description="Disordered" evidence="8">
    <location>
        <begin position="705"/>
        <end position="732"/>
    </location>
</feature>
<feature type="domain" description="Sulfatase N-terminal" evidence="9">
    <location>
        <begin position="51"/>
        <end position="403"/>
    </location>
</feature>
<accession>A0A8J6HFC9</accession>
<feature type="region of interest" description="Disordered" evidence="8">
    <location>
        <begin position="605"/>
        <end position="636"/>
    </location>
</feature>
<gene>
    <name evidence="10" type="ORF">GEV33_009148</name>
</gene>
<feature type="compositionally biased region" description="Basic and acidic residues" evidence="8">
    <location>
        <begin position="709"/>
        <end position="732"/>
    </location>
</feature>
<dbReference type="GO" id="GO:0046872">
    <property type="term" value="F:metal ion binding"/>
    <property type="evidence" value="ECO:0007669"/>
    <property type="project" value="UniProtKB-KW"/>
</dbReference>
<dbReference type="AlphaFoldDB" id="A0A8J6HFC9"/>
<evidence type="ECO:0000256" key="8">
    <source>
        <dbReference type="SAM" id="MobiDB-lite"/>
    </source>
</evidence>
<dbReference type="InterPro" id="IPR024607">
    <property type="entry name" value="Sulfatase_CS"/>
</dbReference>
<feature type="compositionally biased region" description="Basic residues" evidence="8">
    <location>
        <begin position="946"/>
        <end position="961"/>
    </location>
</feature>